<proteinExistence type="predicted"/>
<dbReference type="SUPFAM" id="SSF48452">
    <property type="entry name" value="TPR-like"/>
    <property type="match status" value="1"/>
</dbReference>
<protein>
    <submittedName>
        <fullName evidence="2">Tetratricopeptide (TPR) repeat protein</fullName>
    </submittedName>
</protein>
<dbReference type="PANTHER" id="PTHR47691">
    <property type="entry name" value="REGULATOR-RELATED"/>
    <property type="match status" value="1"/>
</dbReference>
<evidence type="ECO:0000313" key="3">
    <source>
        <dbReference type="Proteomes" id="UP000547510"/>
    </source>
</evidence>
<dbReference type="EMBL" id="JACHJN010000014">
    <property type="protein sequence ID" value="MBB5960199.1"/>
    <property type="molecule type" value="Genomic_DNA"/>
</dbReference>
<dbReference type="InterPro" id="IPR011990">
    <property type="entry name" value="TPR-like_helical_dom_sf"/>
</dbReference>
<comment type="caution">
    <text evidence="2">The sequence shown here is derived from an EMBL/GenBank/DDBJ whole genome shotgun (WGS) entry which is preliminary data.</text>
</comment>
<dbReference type="InterPro" id="IPR027417">
    <property type="entry name" value="P-loop_NTPase"/>
</dbReference>
<dbReference type="Gene3D" id="3.40.50.10140">
    <property type="entry name" value="Toll/interleukin-1 receptor homology (TIR) domain"/>
    <property type="match status" value="1"/>
</dbReference>
<dbReference type="Gene3D" id="3.40.50.300">
    <property type="entry name" value="P-loop containing nucleotide triphosphate hydrolases"/>
    <property type="match status" value="1"/>
</dbReference>
<dbReference type="GO" id="GO:0007165">
    <property type="term" value="P:signal transduction"/>
    <property type="evidence" value="ECO:0007669"/>
    <property type="project" value="InterPro"/>
</dbReference>
<dbReference type="PANTHER" id="PTHR47691:SF3">
    <property type="entry name" value="HTH-TYPE TRANSCRIPTIONAL REGULATOR RV0890C-RELATED"/>
    <property type="match status" value="1"/>
</dbReference>
<dbReference type="SUPFAM" id="SSF52540">
    <property type="entry name" value="P-loop containing nucleoside triphosphate hydrolases"/>
    <property type="match status" value="1"/>
</dbReference>
<evidence type="ECO:0000259" key="1">
    <source>
        <dbReference type="Pfam" id="PF13676"/>
    </source>
</evidence>
<dbReference type="Proteomes" id="UP000547510">
    <property type="component" value="Unassembled WGS sequence"/>
</dbReference>
<feature type="domain" description="TIR" evidence="1">
    <location>
        <begin position="8"/>
        <end position="112"/>
    </location>
</feature>
<keyword evidence="3" id="KW-1185">Reference proteome</keyword>
<evidence type="ECO:0000313" key="2">
    <source>
        <dbReference type="EMBL" id="MBB5960199.1"/>
    </source>
</evidence>
<dbReference type="InterPro" id="IPR000157">
    <property type="entry name" value="TIR_dom"/>
</dbReference>
<dbReference type="AlphaFoldDB" id="A0A841CSC1"/>
<gene>
    <name evidence="2" type="ORF">FHS29_006822</name>
</gene>
<organism evidence="2 3">
    <name type="scientific">Saccharothrix tamanrassetensis</name>
    <dbReference type="NCBI Taxonomy" id="1051531"/>
    <lineage>
        <taxon>Bacteria</taxon>
        <taxon>Bacillati</taxon>
        <taxon>Actinomycetota</taxon>
        <taxon>Actinomycetes</taxon>
        <taxon>Pseudonocardiales</taxon>
        <taxon>Pseudonocardiaceae</taxon>
        <taxon>Saccharothrix</taxon>
    </lineage>
</organism>
<accession>A0A841CSC1</accession>
<dbReference type="Pfam" id="PF13676">
    <property type="entry name" value="TIR_2"/>
    <property type="match status" value="1"/>
</dbReference>
<reference evidence="2 3" key="1">
    <citation type="submission" date="2020-08" db="EMBL/GenBank/DDBJ databases">
        <title>Genomic Encyclopedia of Type Strains, Phase III (KMG-III): the genomes of soil and plant-associated and newly described type strains.</title>
        <authorList>
            <person name="Whitman W."/>
        </authorList>
    </citation>
    <scope>NUCLEOTIDE SEQUENCE [LARGE SCALE GENOMIC DNA]</scope>
    <source>
        <strain evidence="2 3">CECT 8640</strain>
    </source>
</reference>
<dbReference type="RefSeq" id="WP_184698189.1">
    <property type="nucleotide sequence ID" value="NZ_JACHJN010000014.1"/>
</dbReference>
<sequence>MTSGRPDVFLSYTWSDTDLVDRIEDALVSAGVSVFRDVANPSFDAISANLARQLDAGSLFLAVYSARYPTRYACQWELTRAFLAAQRHGDPRDRILVVNPEPDESHIVPVELEDAGYLSAGPGQTSQALHISQGSDASQATEIDLDLLVLRVRERLRDIHVPLGYGAPGSTVHLPRQVLAPRRFVGRYPALWHIHTLLHTKDVRAIRPPTPCSSAVIRGFTGTGKTWLAERYALLFQQAYPGGVHWIDLAGVDRADVVAESTRQLRAIAADELGLEVEGVPGDRLKALVARHFTTRGQDVLWVVDDLPRGLGKDVLHGLLPASPRAYVLCTTQEAGADWQVPVLEPHGLTPFEGQELFAFEWKDLDQADRDAITALVDRCGGHPYVLAASAVDLRNSQGLANARRATDSADSAATSVVGVLRSRVREVGDAARLVLGVAAALSAAPFEAGLLARVLGVTNNDTHHSALDAKLDERAIASALDELDDAGLAHRLDRADTRRTRQTWRVHQLVVEAVRRESPADELNLLTRRVSEVLVALLATDCPPHTYQHARSVARSEAVRREVRVELLRAVTRASEQEGDLLGAHEAATELLRIKHMLDVQGVDDVILAARAALNAGDYTAALERAQTAIRLSGEDGNFPAHYRSRLLAAQAFEHLGDYPAADEVFYGRRDIQVHGDVPAWMPAEERGLVLIARAAGLRLRGEYAPALAVINRLLPDLPHELRTTGVRGAWPRAMIELTQLRLRRGEAGKARKAAGEVADAFRAAGMVEHPLHLQAVAFRAEAELQVALTDIGSRNQVWERSAQRIGELRADYERRYGPDSPLTLNLLVMEGKAIVSRGRPRQALELLAEVGARVARVLGEDHPLHYRVRHATAQCHGQLDDHERQGAILEDLLPRQVAALGRTHPDSLATRLDLGLCHVMTDRIAEGNRMMSEASRELRALGWSEPALAAWLSLIFSNLPAPAWKFLLWSEKFIPPRRKR</sequence>
<name>A0A841CSC1_9PSEU</name>
<dbReference type="InterPro" id="IPR035897">
    <property type="entry name" value="Toll_tir_struct_dom_sf"/>
</dbReference>
<dbReference type="Gene3D" id="1.25.40.10">
    <property type="entry name" value="Tetratricopeptide repeat domain"/>
    <property type="match status" value="2"/>
</dbReference>
<dbReference type="SUPFAM" id="SSF52200">
    <property type="entry name" value="Toll/Interleukin receptor TIR domain"/>
    <property type="match status" value="1"/>
</dbReference>